<accession>A0A7J7Z5X0</accession>
<dbReference type="EMBL" id="JABWUV010000003">
    <property type="protein sequence ID" value="KAF6369425.1"/>
    <property type="molecule type" value="Genomic_DNA"/>
</dbReference>
<comment type="caution">
    <text evidence="1">The sequence shown here is derived from an EMBL/GenBank/DDBJ whole genome shotgun (WGS) entry which is preliminary data.</text>
</comment>
<gene>
    <name evidence="1" type="ORF">mMyoMyo1_010763</name>
</gene>
<evidence type="ECO:0000313" key="2">
    <source>
        <dbReference type="Proteomes" id="UP000527355"/>
    </source>
</evidence>
<proteinExistence type="predicted"/>
<reference evidence="1 2" key="1">
    <citation type="journal article" date="2020" name="Nature">
        <title>Six reference-quality genomes reveal evolution of bat adaptations.</title>
        <authorList>
            <person name="Jebb D."/>
            <person name="Huang Z."/>
            <person name="Pippel M."/>
            <person name="Hughes G.M."/>
            <person name="Lavrichenko K."/>
            <person name="Devanna P."/>
            <person name="Winkler S."/>
            <person name="Jermiin L.S."/>
            <person name="Skirmuntt E.C."/>
            <person name="Katzourakis A."/>
            <person name="Burkitt-Gray L."/>
            <person name="Ray D.A."/>
            <person name="Sullivan K.A.M."/>
            <person name="Roscito J.G."/>
            <person name="Kirilenko B.M."/>
            <person name="Davalos L.M."/>
            <person name="Corthals A.P."/>
            <person name="Power M.L."/>
            <person name="Jones G."/>
            <person name="Ransome R.D."/>
            <person name="Dechmann D.K.N."/>
            <person name="Locatelli A.G."/>
            <person name="Puechmaille S.J."/>
            <person name="Fedrigo O."/>
            <person name="Jarvis E.D."/>
            <person name="Hiller M."/>
            <person name="Vernes S.C."/>
            <person name="Myers E.W."/>
            <person name="Teeling E.C."/>
        </authorList>
    </citation>
    <scope>NUCLEOTIDE SEQUENCE [LARGE SCALE GENOMIC DNA]</scope>
    <source>
        <strain evidence="1">MMyoMyo1</strain>
        <tissue evidence="1">Flight muscle</tissue>
    </source>
</reference>
<sequence>MRGPRPPAPAPAPEAAWGEDSLFPVPGVGFGSVLDSVVSGPGEGFVLITLVSYVLFCCSLMYQCQEGGRKACSPNKLSHSNADGWPWLRGPSPFFLCDWPASCYSRQQTPSSSQVNRCLPLLEPGGCQLGRHMEGPPLPCFPPPPHWNRITHRGLWAGSPMSLSPRA</sequence>
<dbReference type="AlphaFoldDB" id="A0A7J7Z5X0"/>
<dbReference type="Proteomes" id="UP000527355">
    <property type="component" value="Unassembled WGS sequence"/>
</dbReference>
<name>A0A7J7Z5X0_MYOMY</name>
<organism evidence="1 2">
    <name type="scientific">Myotis myotis</name>
    <name type="common">Greater mouse-eared bat</name>
    <name type="synonym">Vespertilio myotis</name>
    <dbReference type="NCBI Taxonomy" id="51298"/>
    <lineage>
        <taxon>Eukaryota</taxon>
        <taxon>Metazoa</taxon>
        <taxon>Chordata</taxon>
        <taxon>Craniata</taxon>
        <taxon>Vertebrata</taxon>
        <taxon>Euteleostomi</taxon>
        <taxon>Mammalia</taxon>
        <taxon>Eutheria</taxon>
        <taxon>Laurasiatheria</taxon>
        <taxon>Chiroptera</taxon>
        <taxon>Yangochiroptera</taxon>
        <taxon>Vespertilionidae</taxon>
        <taxon>Myotis</taxon>
    </lineage>
</organism>
<evidence type="ECO:0000313" key="1">
    <source>
        <dbReference type="EMBL" id="KAF6369425.1"/>
    </source>
</evidence>
<keyword evidence="2" id="KW-1185">Reference proteome</keyword>
<protein>
    <submittedName>
        <fullName evidence="1">Uncharacterized protein</fullName>
    </submittedName>
</protein>